<organism evidence="1 2">
    <name type="scientific">Candidatus Giovannonibacteria bacterium RIFCSPLOWO2_01_FULL_46_13</name>
    <dbReference type="NCBI Taxonomy" id="1798352"/>
    <lineage>
        <taxon>Bacteria</taxon>
        <taxon>Candidatus Giovannoniibacteriota</taxon>
    </lineage>
</organism>
<evidence type="ECO:0000313" key="1">
    <source>
        <dbReference type="EMBL" id="OGF82422.1"/>
    </source>
</evidence>
<name>A0A1F5X3F8_9BACT</name>
<gene>
    <name evidence="1" type="ORF">A3B18_03715</name>
</gene>
<accession>A0A1F5X3F8</accession>
<reference evidence="1 2" key="1">
    <citation type="journal article" date="2016" name="Nat. Commun.">
        <title>Thousands of microbial genomes shed light on interconnected biogeochemical processes in an aquifer system.</title>
        <authorList>
            <person name="Anantharaman K."/>
            <person name="Brown C.T."/>
            <person name="Hug L.A."/>
            <person name="Sharon I."/>
            <person name="Castelle C.J."/>
            <person name="Probst A.J."/>
            <person name="Thomas B.C."/>
            <person name="Singh A."/>
            <person name="Wilkins M.J."/>
            <person name="Karaoz U."/>
            <person name="Brodie E.L."/>
            <person name="Williams K.H."/>
            <person name="Hubbard S.S."/>
            <person name="Banfield J.F."/>
        </authorList>
    </citation>
    <scope>NUCLEOTIDE SEQUENCE [LARGE SCALE GENOMIC DNA]</scope>
</reference>
<protein>
    <recommendedName>
        <fullName evidence="3">Response regulatory domain-containing protein</fullName>
    </recommendedName>
</protein>
<dbReference type="AlphaFoldDB" id="A0A1F5X3F8"/>
<dbReference type="EMBL" id="MFIE01000019">
    <property type="protein sequence ID" value="OGF82422.1"/>
    <property type="molecule type" value="Genomic_DNA"/>
</dbReference>
<evidence type="ECO:0008006" key="3">
    <source>
        <dbReference type="Google" id="ProtNLM"/>
    </source>
</evidence>
<evidence type="ECO:0000313" key="2">
    <source>
        <dbReference type="Proteomes" id="UP000178684"/>
    </source>
</evidence>
<comment type="caution">
    <text evidence="1">The sequence shown here is derived from an EMBL/GenBank/DDBJ whole genome shotgun (WGS) entry which is preliminary data.</text>
</comment>
<sequence>MKIAIIEDDIGDLFGLLEVLKAEGHEVLALVPCNRLRLQKEGNDFKYVETLEEICSMVNEFGPDKVLLDHSLDMPYKGDEVAYKLGIERSKLIGTSSSFTQSYCDKRFGAKSHLGHRDFAKFELLKIVA</sequence>
<dbReference type="Proteomes" id="UP000178684">
    <property type="component" value="Unassembled WGS sequence"/>
</dbReference>
<proteinExistence type="predicted"/>